<accession>A0A263HEY4</accession>
<dbReference type="NCBIfam" id="NF002541">
    <property type="entry name" value="PRK02101.1-1"/>
    <property type="match status" value="1"/>
</dbReference>
<dbReference type="FunCoup" id="A0A263HEY4">
    <property type="interactions" value="73"/>
</dbReference>
<evidence type="ECO:0000313" key="4">
    <source>
        <dbReference type="Proteomes" id="UP000215738"/>
    </source>
</evidence>
<evidence type="ECO:0000256" key="1">
    <source>
        <dbReference type="HAMAP-Rule" id="MF_00652"/>
    </source>
</evidence>
<dbReference type="InterPro" id="IPR005583">
    <property type="entry name" value="YaaA"/>
</dbReference>
<dbReference type="GO" id="GO:0005829">
    <property type="term" value="C:cytosol"/>
    <property type="evidence" value="ECO:0007669"/>
    <property type="project" value="TreeGrafter"/>
</dbReference>
<dbReference type="Proteomes" id="UP000215738">
    <property type="component" value="Unassembled WGS sequence"/>
</dbReference>
<dbReference type="PANTHER" id="PTHR30283:SF4">
    <property type="entry name" value="PEROXIDE STRESS RESISTANCE PROTEIN YAAA"/>
    <property type="match status" value="1"/>
</dbReference>
<dbReference type="GO" id="GO:0033194">
    <property type="term" value="P:response to hydroperoxide"/>
    <property type="evidence" value="ECO:0007669"/>
    <property type="project" value="TreeGrafter"/>
</dbReference>
<evidence type="ECO:0000313" key="2">
    <source>
        <dbReference type="EMBL" id="OZN25126.1"/>
    </source>
</evidence>
<proteinExistence type="inferred from homology"/>
<dbReference type="OrthoDB" id="9777133at2"/>
<dbReference type="RefSeq" id="WP_094946212.1">
    <property type="nucleotide sequence ID" value="NZ_NLFK01000004.1"/>
</dbReference>
<name>A0A263HEY4_9PAST</name>
<keyword evidence="4" id="KW-1185">Reference proteome</keyword>
<reference evidence="3 5" key="2">
    <citation type="submission" date="2018-06" db="EMBL/GenBank/DDBJ databases">
        <authorList>
            <consortium name="Pathogen Informatics"/>
            <person name="Doyle S."/>
        </authorList>
    </citation>
    <scope>NUCLEOTIDE SEQUENCE [LARGE SCALE GENOMIC DNA]</scope>
    <source>
        <strain evidence="3 5">NCTC10851</strain>
    </source>
</reference>
<dbReference type="Pfam" id="PF03883">
    <property type="entry name" value="H2O2_YaaD"/>
    <property type="match status" value="1"/>
</dbReference>
<evidence type="ECO:0000313" key="3">
    <source>
        <dbReference type="EMBL" id="SUU33849.1"/>
    </source>
</evidence>
<dbReference type="InParanoid" id="A0A263HEY4"/>
<gene>
    <name evidence="3" type="primary">yaaA</name>
    <name evidence="2" type="ORF">CFY87_05300</name>
    <name evidence="3" type="ORF">NCTC10851_00038</name>
</gene>
<dbReference type="EMBL" id="UFSB01000001">
    <property type="protein sequence ID" value="SUU33849.1"/>
    <property type="molecule type" value="Genomic_DNA"/>
</dbReference>
<dbReference type="AlphaFoldDB" id="A0A263HEY4"/>
<comment type="similarity">
    <text evidence="1">Belongs to the UPF0246 family.</text>
</comment>
<evidence type="ECO:0000313" key="5">
    <source>
        <dbReference type="Proteomes" id="UP000254507"/>
    </source>
</evidence>
<sequence>MLAIISPAKTLDFESAVQNLPFSQPLLTEYSEQLIQICRQLSPAEVASLMSISDKLAGLNVARFAQWQREHTEENARAAIYAFKGDVYTSLDVETLSAEDILFAQSHLRMLSGLYGLLRPLDLMQAYRLEMGTKLHNPQGKDLYAFWGNIITQYLQQAIDEQGDNILVNLASDEYYKSVRKTQLKATIIKPVFLDNKNGKYKVISFYAKKARGLMCRYIIQNRLTEVEQLKQFDLGSYRFDEAASSKQEFIFKRDLAE</sequence>
<dbReference type="Proteomes" id="UP000254507">
    <property type="component" value="Unassembled WGS sequence"/>
</dbReference>
<protein>
    <recommendedName>
        <fullName evidence="1">UPF0246 protein CFY87_05300</fullName>
    </recommendedName>
</protein>
<dbReference type="HAMAP" id="MF_00652">
    <property type="entry name" value="UPF0246"/>
    <property type="match status" value="1"/>
</dbReference>
<organism evidence="3 5">
    <name type="scientific">Actinobacillus seminis</name>
    <dbReference type="NCBI Taxonomy" id="722"/>
    <lineage>
        <taxon>Bacteria</taxon>
        <taxon>Pseudomonadati</taxon>
        <taxon>Pseudomonadota</taxon>
        <taxon>Gammaproteobacteria</taxon>
        <taxon>Pasteurellales</taxon>
        <taxon>Pasteurellaceae</taxon>
        <taxon>Actinobacillus</taxon>
    </lineage>
</organism>
<reference evidence="2 4" key="1">
    <citation type="submission" date="2017-07" db="EMBL/GenBank/DDBJ databases">
        <title>Virulence factors identified in Actinobacillus seminis.</title>
        <authorList>
            <person name="Negrete-Abascal E."/>
            <person name="Vaca-Pacheco S."/>
            <person name="Montes-Garcia F."/>
            <person name="Leyto-Gil A.M."/>
            <person name="Fragoso-Garcia E."/>
            <person name="Carvente-Garcia R."/>
            <person name="Perez-Agueros S."/>
            <person name="Castelan-Sanchez H.G."/>
            <person name="Garcia-Molina A."/>
            <person name="Villamar T.E."/>
            <person name="Vazquez-Cruz C."/>
        </authorList>
    </citation>
    <scope>NUCLEOTIDE SEQUENCE [LARGE SCALE GENOMIC DNA]</scope>
    <source>
        <strain evidence="2 4">ATCC 15768</strain>
    </source>
</reference>
<dbReference type="NCBIfam" id="NF002542">
    <property type="entry name" value="PRK02101.1-3"/>
    <property type="match status" value="1"/>
</dbReference>
<dbReference type="PANTHER" id="PTHR30283">
    <property type="entry name" value="PEROXIDE STRESS RESPONSE PROTEIN YAAA"/>
    <property type="match status" value="1"/>
</dbReference>
<dbReference type="EMBL" id="NLFK01000004">
    <property type="protein sequence ID" value="OZN25126.1"/>
    <property type="molecule type" value="Genomic_DNA"/>
</dbReference>